<dbReference type="Gene3D" id="3.40.50.1820">
    <property type="entry name" value="alpha/beta hydrolase"/>
    <property type="match status" value="1"/>
</dbReference>
<keyword evidence="1" id="KW-0378">Hydrolase</keyword>
<dbReference type="EMBL" id="CADCVT010000275">
    <property type="protein sequence ID" value="CAA9514575.1"/>
    <property type="molecule type" value="Genomic_DNA"/>
</dbReference>
<dbReference type="InterPro" id="IPR050300">
    <property type="entry name" value="GDXG_lipolytic_enzyme"/>
</dbReference>
<dbReference type="InterPro" id="IPR013094">
    <property type="entry name" value="AB_hydrolase_3"/>
</dbReference>
<feature type="domain" description="Alpha/beta hydrolase fold-3" evidence="2">
    <location>
        <begin position="1"/>
        <end position="189"/>
    </location>
</feature>
<name>A0A6J4T599_9ACTN</name>
<dbReference type="Pfam" id="PF07859">
    <property type="entry name" value="Abhydrolase_3"/>
    <property type="match status" value="1"/>
</dbReference>
<gene>
    <name evidence="3" type="ORF">AVDCRST_MAG85-2532</name>
</gene>
<evidence type="ECO:0000313" key="3">
    <source>
        <dbReference type="EMBL" id="CAA9514575.1"/>
    </source>
</evidence>
<dbReference type="SUPFAM" id="SSF53474">
    <property type="entry name" value="alpha/beta-Hydrolases"/>
    <property type="match status" value="1"/>
</dbReference>
<dbReference type="AlphaFoldDB" id="A0A6J4T599"/>
<dbReference type="GO" id="GO:0016787">
    <property type="term" value="F:hydrolase activity"/>
    <property type="evidence" value="ECO:0007669"/>
    <property type="project" value="UniProtKB-KW"/>
</dbReference>
<dbReference type="PANTHER" id="PTHR48081:SF8">
    <property type="entry name" value="ALPHA_BETA HYDROLASE FOLD-3 DOMAIN-CONTAINING PROTEIN-RELATED"/>
    <property type="match status" value="1"/>
</dbReference>
<organism evidence="3">
    <name type="scientific">uncultured Solirubrobacteraceae bacterium</name>
    <dbReference type="NCBI Taxonomy" id="1162706"/>
    <lineage>
        <taxon>Bacteria</taxon>
        <taxon>Bacillati</taxon>
        <taxon>Actinomycetota</taxon>
        <taxon>Thermoleophilia</taxon>
        <taxon>Solirubrobacterales</taxon>
        <taxon>Solirubrobacteraceae</taxon>
        <taxon>environmental samples</taxon>
    </lineage>
</organism>
<protein>
    <recommendedName>
        <fullName evidence="2">Alpha/beta hydrolase fold-3 domain-containing protein</fullName>
    </recommendedName>
</protein>
<reference evidence="3" key="1">
    <citation type="submission" date="2020-02" db="EMBL/GenBank/DDBJ databases">
        <authorList>
            <person name="Meier V. D."/>
        </authorList>
    </citation>
    <scope>NUCLEOTIDE SEQUENCE</scope>
    <source>
        <strain evidence="3">AVDCRST_MAG85</strain>
    </source>
</reference>
<sequence>VGDLDSHDAPCRALAKAAGMRVLSFDYRLSPEHPWPTPVDDAVQAYNDVPERAAELQIDPARIAVGGDSAGGHLAAMVALRTKAAFQLLIYPATDFTKTYRSADLFADGYLLTKRNMDWYEAQFVPATDDKRAASPLHAANLREAPPAYVVTGGFDPLRDEGEAYAQALEQAGVRTTLRRYPGQVHGFLNMTALESTRTAIAEMAGVLRASV</sequence>
<feature type="non-terminal residue" evidence="3">
    <location>
        <position position="1"/>
    </location>
</feature>
<dbReference type="InterPro" id="IPR029058">
    <property type="entry name" value="AB_hydrolase_fold"/>
</dbReference>
<evidence type="ECO:0000256" key="1">
    <source>
        <dbReference type="ARBA" id="ARBA00022801"/>
    </source>
</evidence>
<evidence type="ECO:0000259" key="2">
    <source>
        <dbReference type="Pfam" id="PF07859"/>
    </source>
</evidence>
<accession>A0A6J4T599</accession>
<proteinExistence type="predicted"/>
<dbReference type="PANTHER" id="PTHR48081">
    <property type="entry name" value="AB HYDROLASE SUPERFAMILY PROTEIN C4A8.06C"/>
    <property type="match status" value="1"/>
</dbReference>